<sequence>MNAELSSFGVMLGREDIAVSEKEIVNLVETYRLAWNARDFEGMAALFSEPAMYIVPEGVLHIPDKAALVSKLQLQFVDLEAEGFDRTEIGDVVFTMVTEYSGLAELRHLRRLRTDGSEISAIDVLYICVLEEGNWRLSVAMAGPCGWNDKAGPTS</sequence>
<accession>A0A927D343</accession>
<gene>
    <name evidence="2" type="ORF">H9Q16_03760</name>
</gene>
<dbReference type="InterPro" id="IPR049219">
    <property type="entry name" value="DUF6841"/>
</dbReference>
<protein>
    <submittedName>
        <fullName evidence="2">Nuclear transport factor 2 family protein</fullName>
    </submittedName>
</protein>
<dbReference type="AlphaFoldDB" id="A0A927D343"/>
<proteinExistence type="predicted"/>
<evidence type="ECO:0000313" key="2">
    <source>
        <dbReference type="EMBL" id="MBD3663029.1"/>
    </source>
</evidence>
<dbReference type="InterPro" id="IPR032710">
    <property type="entry name" value="NTF2-like_dom_sf"/>
</dbReference>
<evidence type="ECO:0000259" key="1">
    <source>
        <dbReference type="Pfam" id="PF20795"/>
    </source>
</evidence>
<feature type="domain" description="DUF6841" evidence="1">
    <location>
        <begin position="37"/>
        <end position="140"/>
    </location>
</feature>
<dbReference type="Gene3D" id="3.10.450.50">
    <property type="match status" value="1"/>
</dbReference>
<dbReference type="EMBL" id="JACTAG010000001">
    <property type="protein sequence ID" value="MBD3663029.1"/>
    <property type="molecule type" value="Genomic_DNA"/>
</dbReference>
<evidence type="ECO:0000313" key="3">
    <source>
        <dbReference type="Proteomes" id="UP000635142"/>
    </source>
</evidence>
<name>A0A927D343_9RHOB</name>
<dbReference type="SUPFAM" id="SSF54427">
    <property type="entry name" value="NTF2-like"/>
    <property type="match status" value="1"/>
</dbReference>
<keyword evidence="3" id="KW-1185">Reference proteome</keyword>
<reference evidence="2" key="1">
    <citation type="submission" date="2020-08" db="EMBL/GenBank/DDBJ databases">
        <title>Sulfitobacter aestuariivivens sp. nov., isolated from a tidal flat.</title>
        <authorList>
            <person name="Park S."/>
            <person name="Yoon J.-H."/>
        </authorList>
    </citation>
    <scope>NUCLEOTIDE SEQUENCE</scope>
    <source>
        <strain evidence="2">TSTF-M16</strain>
    </source>
</reference>
<comment type="caution">
    <text evidence="2">The sequence shown here is derived from an EMBL/GenBank/DDBJ whole genome shotgun (WGS) entry which is preliminary data.</text>
</comment>
<dbReference type="Pfam" id="PF20795">
    <property type="entry name" value="DUF6841"/>
    <property type="match status" value="1"/>
</dbReference>
<dbReference type="RefSeq" id="WP_191074018.1">
    <property type="nucleotide sequence ID" value="NZ_JACTAG010000001.1"/>
</dbReference>
<dbReference type="Proteomes" id="UP000635142">
    <property type="component" value="Unassembled WGS sequence"/>
</dbReference>
<organism evidence="2 3">
    <name type="scientific">Sulfitobacter aestuariivivens</name>
    <dbReference type="NCBI Taxonomy" id="2766981"/>
    <lineage>
        <taxon>Bacteria</taxon>
        <taxon>Pseudomonadati</taxon>
        <taxon>Pseudomonadota</taxon>
        <taxon>Alphaproteobacteria</taxon>
        <taxon>Rhodobacterales</taxon>
        <taxon>Roseobacteraceae</taxon>
        <taxon>Sulfitobacter</taxon>
    </lineage>
</organism>